<dbReference type="FunFam" id="3.30.230.40:FF:000003">
    <property type="entry name" value="Imidazoleglycerol-phosphate dehydratase HisB"/>
    <property type="match status" value="1"/>
</dbReference>
<dbReference type="Proteomes" id="UP000011087">
    <property type="component" value="Unassembled WGS sequence"/>
</dbReference>
<dbReference type="InterPro" id="IPR038494">
    <property type="entry name" value="IGPD_sf"/>
</dbReference>
<dbReference type="NCBIfam" id="NF002111">
    <property type="entry name" value="PRK00951.2-1"/>
    <property type="match status" value="1"/>
</dbReference>
<organism evidence="10">
    <name type="scientific">Guillardia theta (strain CCMP2712)</name>
    <name type="common">Cryptophyte</name>
    <dbReference type="NCBI Taxonomy" id="905079"/>
    <lineage>
        <taxon>Eukaryota</taxon>
        <taxon>Cryptophyceae</taxon>
        <taxon>Pyrenomonadales</taxon>
        <taxon>Geminigeraceae</taxon>
        <taxon>Guillardia</taxon>
    </lineage>
</organism>
<evidence type="ECO:0000313" key="10">
    <source>
        <dbReference type="EMBL" id="EKX54893.1"/>
    </source>
</evidence>
<dbReference type="InterPro" id="IPR020565">
    <property type="entry name" value="ImidazoleglycerP_deHydtase_CS"/>
</dbReference>
<evidence type="ECO:0000256" key="5">
    <source>
        <dbReference type="ARBA" id="ARBA00016664"/>
    </source>
</evidence>
<dbReference type="EC" id="4.2.1.19" evidence="4 9"/>
<dbReference type="HOGENOM" id="CLU_044308_3_0_1"/>
<protein>
    <recommendedName>
        <fullName evidence="5 9">Imidazoleglycerol-phosphate dehydratase</fullName>
        <ecNumber evidence="4 9">4.2.1.19</ecNumber>
    </recommendedName>
</protein>
<dbReference type="OrthoDB" id="10059060at2759"/>
<dbReference type="SUPFAM" id="SSF54211">
    <property type="entry name" value="Ribosomal protein S5 domain 2-like"/>
    <property type="match status" value="2"/>
</dbReference>
<evidence type="ECO:0000313" key="11">
    <source>
        <dbReference type="EnsemblProtists" id="EKX54893"/>
    </source>
</evidence>
<evidence type="ECO:0000256" key="4">
    <source>
        <dbReference type="ARBA" id="ARBA00012075"/>
    </source>
</evidence>
<evidence type="ECO:0000256" key="2">
    <source>
        <dbReference type="ARBA" id="ARBA00005047"/>
    </source>
</evidence>
<comment type="pathway">
    <text evidence="2 9">Amino-acid biosynthesis; L-histidine biosynthesis; L-histidine from 5-phospho-alpha-D-ribose 1-diphosphate: step 6/9.</text>
</comment>
<evidence type="ECO:0000256" key="6">
    <source>
        <dbReference type="ARBA" id="ARBA00022605"/>
    </source>
</evidence>
<keyword evidence="7 9" id="KW-0368">Histidine biosynthesis</keyword>
<proteinExistence type="inferred from homology"/>
<dbReference type="Pfam" id="PF00475">
    <property type="entry name" value="IGPD"/>
    <property type="match status" value="1"/>
</dbReference>
<dbReference type="CDD" id="cd07914">
    <property type="entry name" value="IGPD"/>
    <property type="match status" value="1"/>
</dbReference>
<dbReference type="InterPro" id="IPR000807">
    <property type="entry name" value="ImidazoleglycerolP_deHydtase"/>
</dbReference>
<dbReference type="RefSeq" id="XP_005841873.1">
    <property type="nucleotide sequence ID" value="XM_005841816.1"/>
</dbReference>
<dbReference type="PANTHER" id="PTHR23133">
    <property type="entry name" value="IMIDAZOLEGLYCEROL-PHOSPHATE DEHYDRATASE HIS7"/>
    <property type="match status" value="1"/>
</dbReference>
<dbReference type="EMBL" id="JH992966">
    <property type="protein sequence ID" value="EKX54893.1"/>
    <property type="molecule type" value="Genomic_DNA"/>
</dbReference>
<evidence type="ECO:0000256" key="8">
    <source>
        <dbReference type="ARBA" id="ARBA00023239"/>
    </source>
</evidence>
<dbReference type="GeneID" id="17311395"/>
<dbReference type="PROSITE" id="PS00954">
    <property type="entry name" value="IGP_DEHYDRATASE_1"/>
    <property type="match status" value="1"/>
</dbReference>
<dbReference type="InterPro" id="IPR020568">
    <property type="entry name" value="Ribosomal_Su5_D2-typ_SF"/>
</dbReference>
<dbReference type="GO" id="GO:0004424">
    <property type="term" value="F:imidazoleglycerol-phosphate dehydratase activity"/>
    <property type="evidence" value="ECO:0007669"/>
    <property type="project" value="UniProtKB-EC"/>
</dbReference>
<dbReference type="PaxDb" id="55529-EKX54893"/>
<evidence type="ECO:0000256" key="1">
    <source>
        <dbReference type="ARBA" id="ARBA00001723"/>
    </source>
</evidence>
<reference evidence="11" key="3">
    <citation type="submission" date="2016-03" db="UniProtKB">
        <authorList>
            <consortium name="EnsemblProtists"/>
        </authorList>
    </citation>
    <scope>IDENTIFICATION</scope>
</reference>
<keyword evidence="8 9" id="KW-0456">Lyase</keyword>
<dbReference type="PROSITE" id="PS00955">
    <property type="entry name" value="IGP_DEHYDRATASE_2"/>
    <property type="match status" value="1"/>
</dbReference>
<accession>L1K3F7</accession>
<sequence length="195" mass="21199">MARTARVSRKTKETDVEVELNLDGTGKSDISTGIGFLDHMFTAMSKHGRIDLTLKCKGDLHIDDHHTAEDCALTVGEAFDKALGDRKDIKRFGHAYCPLDEALSRAVVDISSRPSAHIELNLVREKIGELSCEMIPHVMESFATEARITLHVDNLKGKNDHHKAESAFKALGVALRQAISADSGAGVPSTKGVLQ</sequence>
<dbReference type="PANTHER" id="PTHR23133:SF2">
    <property type="entry name" value="IMIDAZOLEGLYCEROL-PHOSPHATE DEHYDRATASE"/>
    <property type="match status" value="1"/>
</dbReference>
<dbReference type="eggNOG" id="KOG3143">
    <property type="taxonomic scope" value="Eukaryota"/>
</dbReference>
<dbReference type="HAMAP" id="MF_00076">
    <property type="entry name" value="HisB"/>
    <property type="match status" value="1"/>
</dbReference>
<evidence type="ECO:0000256" key="9">
    <source>
        <dbReference type="RuleBase" id="RU000598"/>
    </source>
</evidence>
<dbReference type="Gene3D" id="3.30.230.40">
    <property type="entry name" value="Imidazole glycerol phosphate dehydratase, domain 1"/>
    <property type="match status" value="2"/>
</dbReference>
<comment type="catalytic activity">
    <reaction evidence="1 9">
        <text>D-erythro-1-(imidazol-4-yl)glycerol 3-phosphate = 3-(imidazol-4-yl)-2-oxopropyl phosphate + H2O</text>
        <dbReference type="Rhea" id="RHEA:11040"/>
        <dbReference type="ChEBI" id="CHEBI:15377"/>
        <dbReference type="ChEBI" id="CHEBI:57766"/>
        <dbReference type="ChEBI" id="CHEBI:58278"/>
        <dbReference type="EC" id="4.2.1.19"/>
    </reaction>
</comment>
<dbReference type="EnsemblProtists" id="EKX54893">
    <property type="protein sequence ID" value="EKX54893"/>
    <property type="gene ID" value="GUITHDRAFT_156815"/>
</dbReference>
<evidence type="ECO:0000256" key="3">
    <source>
        <dbReference type="ARBA" id="ARBA00007481"/>
    </source>
</evidence>
<dbReference type="KEGG" id="gtt:GUITHDRAFT_156815"/>
<dbReference type="OMA" id="GIPFFDH"/>
<name>L1K3F7_GUITC</name>
<dbReference type="FunFam" id="3.30.230.40:FF:000001">
    <property type="entry name" value="Imidazoleglycerol-phosphate dehydratase HisB"/>
    <property type="match status" value="1"/>
</dbReference>
<keyword evidence="12" id="KW-1185">Reference proteome</keyword>
<dbReference type="AlphaFoldDB" id="L1K3F7"/>
<dbReference type="UniPathway" id="UPA00031">
    <property type="reaction ID" value="UER00011"/>
</dbReference>
<gene>
    <name evidence="10" type="ORF">GUITHDRAFT_156815</name>
</gene>
<reference evidence="12" key="2">
    <citation type="submission" date="2012-11" db="EMBL/GenBank/DDBJ databases">
        <authorList>
            <person name="Kuo A."/>
            <person name="Curtis B.A."/>
            <person name="Tanifuji G."/>
            <person name="Burki F."/>
            <person name="Gruber A."/>
            <person name="Irimia M."/>
            <person name="Maruyama S."/>
            <person name="Arias M.C."/>
            <person name="Ball S.G."/>
            <person name="Gile G.H."/>
            <person name="Hirakawa Y."/>
            <person name="Hopkins J.F."/>
            <person name="Rensing S.A."/>
            <person name="Schmutz J."/>
            <person name="Symeonidi A."/>
            <person name="Elias M."/>
            <person name="Eveleigh R.J."/>
            <person name="Herman E.K."/>
            <person name="Klute M.J."/>
            <person name="Nakayama T."/>
            <person name="Obornik M."/>
            <person name="Reyes-Prieto A."/>
            <person name="Armbrust E.V."/>
            <person name="Aves S.J."/>
            <person name="Beiko R.G."/>
            <person name="Coutinho P."/>
            <person name="Dacks J.B."/>
            <person name="Durnford D.G."/>
            <person name="Fast N.M."/>
            <person name="Green B.R."/>
            <person name="Grisdale C."/>
            <person name="Hempe F."/>
            <person name="Henrissat B."/>
            <person name="Hoppner M.P."/>
            <person name="Ishida K.-I."/>
            <person name="Kim E."/>
            <person name="Koreny L."/>
            <person name="Kroth P.G."/>
            <person name="Liu Y."/>
            <person name="Malik S.-B."/>
            <person name="Maier U.G."/>
            <person name="McRose D."/>
            <person name="Mock T."/>
            <person name="Neilson J.A."/>
            <person name="Onodera N.T."/>
            <person name="Poole A.M."/>
            <person name="Pritham E.J."/>
            <person name="Richards T.A."/>
            <person name="Rocap G."/>
            <person name="Roy S.W."/>
            <person name="Sarai C."/>
            <person name="Schaack S."/>
            <person name="Shirato S."/>
            <person name="Slamovits C.H."/>
            <person name="Spencer D.F."/>
            <person name="Suzuki S."/>
            <person name="Worden A.Z."/>
            <person name="Zauner S."/>
            <person name="Barry K."/>
            <person name="Bell C."/>
            <person name="Bharti A.K."/>
            <person name="Crow J.A."/>
            <person name="Grimwood J."/>
            <person name="Kramer R."/>
            <person name="Lindquist E."/>
            <person name="Lucas S."/>
            <person name="Salamov A."/>
            <person name="McFadden G.I."/>
            <person name="Lane C.E."/>
            <person name="Keeling P.J."/>
            <person name="Gray M.W."/>
            <person name="Grigoriev I.V."/>
            <person name="Archibald J.M."/>
        </authorList>
    </citation>
    <scope>NUCLEOTIDE SEQUENCE</scope>
    <source>
        <strain evidence="12">CCMP2712</strain>
    </source>
</reference>
<dbReference type="NCBIfam" id="NF002114">
    <property type="entry name" value="PRK00951.2-4"/>
    <property type="match status" value="1"/>
</dbReference>
<dbReference type="STRING" id="905079.L1K3F7"/>
<evidence type="ECO:0000313" key="12">
    <source>
        <dbReference type="Proteomes" id="UP000011087"/>
    </source>
</evidence>
<evidence type="ECO:0000256" key="7">
    <source>
        <dbReference type="ARBA" id="ARBA00023102"/>
    </source>
</evidence>
<dbReference type="GO" id="GO:0000105">
    <property type="term" value="P:L-histidine biosynthetic process"/>
    <property type="evidence" value="ECO:0007669"/>
    <property type="project" value="UniProtKB-UniPathway"/>
</dbReference>
<reference evidence="10 12" key="1">
    <citation type="journal article" date="2012" name="Nature">
        <title>Algal genomes reveal evolutionary mosaicism and the fate of nucleomorphs.</title>
        <authorList>
            <consortium name="DOE Joint Genome Institute"/>
            <person name="Curtis B.A."/>
            <person name="Tanifuji G."/>
            <person name="Burki F."/>
            <person name="Gruber A."/>
            <person name="Irimia M."/>
            <person name="Maruyama S."/>
            <person name="Arias M.C."/>
            <person name="Ball S.G."/>
            <person name="Gile G.H."/>
            <person name="Hirakawa Y."/>
            <person name="Hopkins J.F."/>
            <person name="Kuo A."/>
            <person name="Rensing S.A."/>
            <person name="Schmutz J."/>
            <person name="Symeonidi A."/>
            <person name="Elias M."/>
            <person name="Eveleigh R.J."/>
            <person name="Herman E.K."/>
            <person name="Klute M.J."/>
            <person name="Nakayama T."/>
            <person name="Obornik M."/>
            <person name="Reyes-Prieto A."/>
            <person name="Armbrust E.V."/>
            <person name="Aves S.J."/>
            <person name="Beiko R.G."/>
            <person name="Coutinho P."/>
            <person name="Dacks J.B."/>
            <person name="Durnford D.G."/>
            <person name="Fast N.M."/>
            <person name="Green B.R."/>
            <person name="Grisdale C.J."/>
            <person name="Hempel F."/>
            <person name="Henrissat B."/>
            <person name="Hoppner M.P."/>
            <person name="Ishida K."/>
            <person name="Kim E."/>
            <person name="Koreny L."/>
            <person name="Kroth P.G."/>
            <person name="Liu Y."/>
            <person name="Malik S.B."/>
            <person name="Maier U.G."/>
            <person name="McRose D."/>
            <person name="Mock T."/>
            <person name="Neilson J.A."/>
            <person name="Onodera N.T."/>
            <person name="Poole A.M."/>
            <person name="Pritham E.J."/>
            <person name="Richards T.A."/>
            <person name="Rocap G."/>
            <person name="Roy S.W."/>
            <person name="Sarai C."/>
            <person name="Schaack S."/>
            <person name="Shirato S."/>
            <person name="Slamovits C.H."/>
            <person name="Spencer D.F."/>
            <person name="Suzuki S."/>
            <person name="Worden A.Z."/>
            <person name="Zauner S."/>
            <person name="Barry K."/>
            <person name="Bell C."/>
            <person name="Bharti A.K."/>
            <person name="Crow J.A."/>
            <person name="Grimwood J."/>
            <person name="Kramer R."/>
            <person name="Lindquist E."/>
            <person name="Lucas S."/>
            <person name="Salamov A."/>
            <person name="McFadden G.I."/>
            <person name="Lane C.E."/>
            <person name="Keeling P.J."/>
            <person name="Gray M.W."/>
            <person name="Grigoriev I.V."/>
            <person name="Archibald J.M."/>
        </authorList>
    </citation>
    <scope>NUCLEOTIDE SEQUENCE</scope>
    <source>
        <strain evidence="10 12">CCMP2712</strain>
    </source>
</reference>
<keyword evidence="6" id="KW-0028">Amino-acid biosynthesis</keyword>
<comment type="similarity">
    <text evidence="3 9">Belongs to the imidazoleglycerol-phosphate dehydratase family.</text>
</comment>